<feature type="coiled-coil region" evidence="3">
    <location>
        <begin position="671"/>
        <end position="796"/>
    </location>
</feature>
<feature type="coiled-coil region" evidence="3">
    <location>
        <begin position="24"/>
        <end position="51"/>
    </location>
</feature>
<dbReference type="PANTHER" id="PTHR31580">
    <property type="entry name" value="FILAMENT-LIKE PLANT PROTEIN 4"/>
    <property type="match status" value="1"/>
</dbReference>
<proteinExistence type="inferred from homology"/>
<feature type="region of interest" description="Disordered" evidence="4">
    <location>
        <begin position="872"/>
        <end position="906"/>
    </location>
</feature>
<comment type="similarity">
    <text evidence="1">Belongs to the FPP family.</text>
</comment>
<gene>
    <name evidence="5" type="ORF">ZIOFF_025389</name>
</gene>
<reference evidence="5 6" key="1">
    <citation type="submission" date="2020-08" db="EMBL/GenBank/DDBJ databases">
        <title>Plant Genome Project.</title>
        <authorList>
            <person name="Zhang R.-G."/>
        </authorList>
    </citation>
    <scope>NUCLEOTIDE SEQUENCE [LARGE SCALE GENOMIC DNA]</scope>
    <source>
        <tissue evidence="5">Rhizome</tissue>
    </source>
</reference>
<dbReference type="Pfam" id="PF05911">
    <property type="entry name" value="FPP"/>
    <property type="match status" value="3"/>
</dbReference>
<evidence type="ECO:0000256" key="2">
    <source>
        <dbReference type="ARBA" id="ARBA00023054"/>
    </source>
</evidence>
<keyword evidence="2 3" id="KW-0175">Coiled coil</keyword>
<evidence type="ECO:0000256" key="3">
    <source>
        <dbReference type="SAM" id="Coils"/>
    </source>
</evidence>
<dbReference type="EMBL" id="JACMSC010000007">
    <property type="protein sequence ID" value="KAG6515011.1"/>
    <property type="molecule type" value="Genomic_DNA"/>
</dbReference>
<feature type="compositionally biased region" description="Basic and acidic residues" evidence="4">
    <location>
        <begin position="886"/>
        <end position="906"/>
    </location>
</feature>
<name>A0A8J5LE60_ZINOF</name>
<protein>
    <recommendedName>
        <fullName evidence="7">Filament-like plant protein 7</fullName>
    </recommendedName>
</protein>
<dbReference type="InterPro" id="IPR008587">
    <property type="entry name" value="FPP_plant"/>
</dbReference>
<accession>A0A8J5LE60</accession>
<evidence type="ECO:0000256" key="4">
    <source>
        <dbReference type="SAM" id="MobiDB-lite"/>
    </source>
</evidence>
<comment type="caution">
    <text evidence="5">The sequence shown here is derived from an EMBL/GenBank/DDBJ whole genome shotgun (WGS) entry which is preliminary data.</text>
</comment>
<evidence type="ECO:0000313" key="6">
    <source>
        <dbReference type="Proteomes" id="UP000734854"/>
    </source>
</evidence>
<dbReference type="AlphaFoldDB" id="A0A8J5LE60"/>
<evidence type="ECO:0000256" key="1">
    <source>
        <dbReference type="ARBA" id="ARBA00005921"/>
    </source>
</evidence>
<feature type="coiled-coil region" evidence="3">
    <location>
        <begin position="126"/>
        <end position="195"/>
    </location>
</feature>
<organism evidence="5 6">
    <name type="scientific">Zingiber officinale</name>
    <name type="common">Ginger</name>
    <name type="synonym">Amomum zingiber</name>
    <dbReference type="NCBI Taxonomy" id="94328"/>
    <lineage>
        <taxon>Eukaryota</taxon>
        <taxon>Viridiplantae</taxon>
        <taxon>Streptophyta</taxon>
        <taxon>Embryophyta</taxon>
        <taxon>Tracheophyta</taxon>
        <taxon>Spermatophyta</taxon>
        <taxon>Magnoliopsida</taxon>
        <taxon>Liliopsida</taxon>
        <taxon>Zingiberales</taxon>
        <taxon>Zingiberaceae</taxon>
        <taxon>Zingiber</taxon>
    </lineage>
</organism>
<dbReference type="PANTHER" id="PTHR31580:SF22">
    <property type="entry name" value="FILAMENT-LIKE PLANT PROTEIN 7"/>
    <property type="match status" value="1"/>
</dbReference>
<evidence type="ECO:0008006" key="7">
    <source>
        <dbReference type="Google" id="ProtNLM"/>
    </source>
</evidence>
<evidence type="ECO:0000313" key="5">
    <source>
        <dbReference type="EMBL" id="KAG6515011.1"/>
    </source>
</evidence>
<sequence length="944" mass="106208">MGAQEFVGIMENKTWLWKRKSAEKNIEKEKNLELEKSVESLNEQVTSARIESTAKDDLLAKQAKVAEEAIAGWEKTEAQALSLKQQLDGVLLQKKTAEERLVARDTELQECMQQLRGVKEEQQLVVNNASLRIAREQEKTRMLEQRLVEADKKLSELVAENGNLKRILEAKEQSLAELNEAKSKLEENFTDVMSRLDASEKLNASLQYEVCILQKELEIRNEERDFNRRSTDAAHRQHLESIKKIAKLEAECQRLRVMVRKRLPGPGALAKMRNEVEVLGFDSSTKDGSSIAKRLHAIENENKVLTESLTKKTNELQASRIMLARTASKLSQVETQLEDLSKGKAGGNEDNLSRAESWASALISELEHFKSGKPTAPSCKSVAVSDLSLMDDFVEMEKLAIITVDKHFDTSLSAIADSNSCVTIKESEATCRDLVPLMEVVSSCNEVNEGKQFKYLSLENYPIWLQDILRVIIQKHHIMQKSFCSILEDVQSALGNWDSSIVAKSYSEKVMQTKCTLSDFFDESITTDSRSDLKKPVCKLVELVEGMIQKCRESKTGQSFSSGNEYLARTFLWEISDLTTVLQNLIAACKDLLTDKIDHQKLIDEVSSTLNLIINHSFSIQDVSDMKATIRKHMVADELGSEHALKSVSVSNALHILFRMEDMESKLKDENVRLNSEIVSIKSKREDLEDMLKTSGANNEALKAQLQESEASISNLQKEIENFKEAKEQIEEQIANQISINEDLATQLTLARAELNQALQKFTSLEIQLAQRSNCCEELEETCLELQLELERASSEETPKYIMRPEDKQQIPTECDIIAATEKLAACQETILNLGKQLKALASAEDGPLFSNVSTTTPKSNNHRLQLIDHMSKEGHSESCDPSVSDEVHMSPENLSDKHKGNPDERKLMIAAKKQDAGASLLRKILMQRRRKGSTRLELPVGAQ</sequence>
<dbReference type="Proteomes" id="UP000734854">
    <property type="component" value="Unassembled WGS sequence"/>
</dbReference>
<keyword evidence="6" id="KW-1185">Reference proteome</keyword>